<dbReference type="PROSITE" id="PS01129">
    <property type="entry name" value="PSI_RLU"/>
    <property type="match status" value="1"/>
</dbReference>
<dbReference type="PANTHER" id="PTHR21600:SF83">
    <property type="entry name" value="PSEUDOURIDYLATE SYNTHASE RPUSD4, MITOCHONDRIAL"/>
    <property type="match status" value="1"/>
</dbReference>
<dbReference type="GO" id="GO:0006396">
    <property type="term" value="P:RNA processing"/>
    <property type="evidence" value="ECO:0007669"/>
    <property type="project" value="UniProtKB-ARBA"/>
</dbReference>
<protein>
    <recommendedName>
        <fullName evidence="3">Pseudouridine synthase RsuA/RluA-like domain-containing protein</fullName>
    </recommendedName>
</protein>
<evidence type="ECO:0000259" key="3">
    <source>
        <dbReference type="Pfam" id="PF00849"/>
    </source>
</evidence>
<organism evidence="4 5">
    <name type="scientific">Candidatus Yanofskybacteria bacterium RIFCSPHIGHO2_02_FULL_38_22b</name>
    <dbReference type="NCBI Taxonomy" id="1802673"/>
    <lineage>
        <taxon>Bacteria</taxon>
        <taxon>Candidatus Yanofskyibacteriota</taxon>
    </lineage>
</organism>
<comment type="caution">
    <text evidence="4">The sequence shown here is derived from an EMBL/GenBank/DDBJ whole genome shotgun (WGS) entry which is preliminary data.</text>
</comment>
<dbReference type="GO" id="GO:0001522">
    <property type="term" value="P:pseudouridine synthesis"/>
    <property type="evidence" value="ECO:0007669"/>
    <property type="project" value="InterPro"/>
</dbReference>
<comment type="similarity">
    <text evidence="1">Belongs to the pseudouridine synthase RluA family.</text>
</comment>
<feature type="domain" description="Pseudouridine synthase RsuA/RluA-like" evidence="3">
    <location>
        <begin position="11"/>
        <end position="167"/>
    </location>
</feature>
<evidence type="ECO:0000313" key="5">
    <source>
        <dbReference type="Proteomes" id="UP000176834"/>
    </source>
</evidence>
<name>A0A1F8F1W8_9BACT</name>
<evidence type="ECO:0000256" key="2">
    <source>
        <dbReference type="ARBA" id="ARBA00023235"/>
    </source>
</evidence>
<dbReference type="Pfam" id="PF00849">
    <property type="entry name" value="PseudoU_synth_2"/>
    <property type="match status" value="1"/>
</dbReference>
<gene>
    <name evidence="4" type="ORF">A3B86_04080</name>
</gene>
<keyword evidence="2" id="KW-0413">Isomerase</keyword>
<dbReference type="GO" id="GO:0009982">
    <property type="term" value="F:pseudouridine synthase activity"/>
    <property type="evidence" value="ECO:0007669"/>
    <property type="project" value="InterPro"/>
</dbReference>
<dbReference type="Proteomes" id="UP000176834">
    <property type="component" value="Unassembled WGS sequence"/>
</dbReference>
<sequence>MNIQVLYEDNHVIAVYKPAGVLVQQDETKGRVLTDEVKKYLKDKHKKQGNVFLGMVHRLDRNVSGIVLFGKTSKGASRLSEQFRSREIKKIYHAVVEGELAPKNGKLIHFSKKDEERRVAVISDSPQDGYDQLELDYEVVRSNKYHSLVKINLKTGRFHQIRAQFSAIGHPVVGDIKYSDKRQATSRHGRASPKVGDKKIMSGGIALCATEVEFKTATTDEIKNIKIDYPKEWSNYFN</sequence>
<dbReference type="GO" id="GO:0140098">
    <property type="term" value="F:catalytic activity, acting on RNA"/>
    <property type="evidence" value="ECO:0007669"/>
    <property type="project" value="UniProtKB-ARBA"/>
</dbReference>
<dbReference type="InterPro" id="IPR006224">
    <property type="entry name" value="PsdUridine_synth_RluA-like_CS"/>
</dbReference>
<dbReference type="GO" id="GO:0003723">
    <property type="term" value="F:RNA binding"/>
    <property type="evidence" value="ECO:0007669"/>
    <property type="project" value="InterPro"/>
</dbReference>
<dbReference type="SUPFAM" id="SSF55120">
    <property type="entry name" value="Pseudouridine synthase"/>
    <property type="match status" value="1"/>
</dbReference>
<dbReference type="PANTHER" id="PTHR21600">
    <property type="entry name" value="MITOCHONDRIAL RNA PSEUDOURIDINE SYNTHASE"/>
    <property type="match status" value="1"/>
</dbReference>
<dbReference type="AlphaFoldDB" id="A0A1F8F1W8"/>
<dbReference type="CDD" id="cd02869">
    <property type="entry name" value="PseudoU_synth_RluA_like"/>
    <property type="match status" value="1"/>
</dbReference>
<dbReference type="Gene3D" id="3.30.2350.10">
    <property type="entry name" value="Pseudouridine synthase"/>
    <property type="match status" value="1"/>
</dbReference>
<dbReference type="InterPro" id="IPR050188">
    <property type="entry name" value="RluA_PseudoU_synthase"/>
</dbReference>
<dbReference type="EMBL" id="MGJN01000020">
    <property type="protein sequence ID" value="OGN06269.1"/>
    <property type="molecule type" value="Genomic_DNA"/>
</dbReference>
<proteinExistence type="inferred from homology"/>
<accession>A0A1F8F1W8</accession>
<reference evidence="4 5" key="1">
    <citation type="journal article" date="2016" name="Nat. Commun.">
        <title>Thousands of microbial genomes shed light on interconnected biogeochemical processes in an aquifer system.</title>
        <authorList>
            <person name="Anantharaman K."/>
            <person name="Brown C.T."/>
            <person name="Hug L.A."/>
            <person name="Sharon I."/>
            <person name="Castelle C.J."/>
            <person name="Probst A.J."/>
            <person name="Thomas B.C."/>
            <person name="Singh A."/>
            <person name="Wilkins M.J."/>
            <person name="Karaoz U."/>
            <person name="Brodie E.L."/>
            <person name="Williams K.H."/>
            <person name="Hubbard S.S."/>
            <person name="Banfield J.F."/>
        </authorList>
    </citation>
    <scope>NUCLEOTIDE SEQUENCE [LARGE SCALE GENOMIC DNA]</scope>
</reference>
<dbReference type="InterPro" id="IPR006145">
    <property type="entry name" value="PsdUridine_synth_RsuA/RluA"/>
</dbReference>
<dbReference type="InterPro" id="IPR020103">
    <property type="entry name" value="PsdUridine_synth_cat_dom_sf"/>
</dbReference>
<evidence type="ECO:0000313" key="4">
    <source>
        <dbReference type="EMBL" id="OGN06269.1"/>
    </source>
</evidence>
<evidence type="ECO:0000256" key="1">
    <source>
        <dbReference type="ARBA" id="ARBA00010876"/>
    </source>
</evidence>